<evidence type="ECO:0000256" key="4">
    <source>
        <dbReference type="ARBA" id="ARBA00022989"/>
    </source>
</evidence>
<keyword evidence="2" id="KW-1003">Cell membrane</keyword>
<proteinExistence type="predicted"/>
<dbReference type="KEGG" id="ocn:CUC15_08595"/>
<accession>A0A345PG41</accession>
<protein>
    <submittedName>
        <fullName evidence="7">Cytochrome c oxidase subunit IVB</fullName>
    </submittedName>
</protein>
<dbReference type="EMBL" id="CP024848">
    <property type="protein sequence ID" value="AXI08971.1"/>
    <property type="molecule type" value="Genomic_DNA"/>
</dbReference>
<keyword evidence="3 6" id="KW-0812">Transmembrane</keyword>
<comment type="subcellular location">
    <subcellularLocation>
        <location evidence="1">Cell membrane</location>
        <topology evidence="1">Multi-pass membrane protein</topology>
    </subcellularLocation>
</comment>
<feature type="transmembrane region" description="Helical" evidence="6">
    <location>
        <begin position="85"/>
        <end position="106"/>
    </location>
</feature>
<dbReference type="InterPro" id="IPR014257">
    <property type="entry name" value="Cyt_c_oxidase_su4_bacillaceae"/>
</dbReference>
<gene>
    <name evidence="7" type="primary">ctaF</name>
    <name evidence="7" type="ORF">CUC15_08595</name>
</gene>
<keyword evidence="4 6" id="KW-1133">Transmembrane helix</keyword>
<sequence>MNNENMNIDKINSFQKQQNKEEMKKQIITFVLMIAFTVVAFAVVASGLEAIYAVPLILILAVVQVGFQFYYFMHMKDEGHEVPAALIYGGIWVAILVALTMTTIIWW</sequence>
<keyword evidence="8" id="KW-1185">Reference proteome</keyword>
<dbReference type="AlphaFoldDB" id="A0A345PG41"/>
<dbReference type="InterPro" id="IPR005171">
    <property type="entry name" value="Cyt_c_oxidase_su4_prok"/>
</dbReference>
<dbReference type="OrthoDB" id="2989516at2"/>
<dbReference type="Pfam" id="PF03626">
    <property type="entry name" value="COX4_pro"/>
    <property type="match status" value="1"/>
</dbReference>
<evidence type="ECO:0000256" key="1">
    <source>
        <dbReference type="ARBA" id="ARBA00004651"/>
    </source>
</evidence>
<evidence type="ECO:0000256" key="2">
    <source>
        <dbReference type="ARBA" id="ARBA00022475"/>
    </source>
</evidence>
<dbReference type="Proteomes" id="UP000253908">
    <property type="component" value="Chromosome"/>
</dbReference>
<dbReference type="RefSeq" id="WP_114916265.1">
    <property type="nucleotide sequence ID" value="NZ_CP024848.1"/>
</dbReference>
<feature type="transmembrane region" description="Helical" evidence="6">
    <location>
        <begin position="51"/>
        <end position="73"/>
    </location>
</feature>
<keyword evidence="5 6" id="KW-0472">Membrane</keyword>
<evidence type="ECO:0000313" key="8">
    <source>
        <dbReference type="Proteomes" id="UP000253908"/>
    </source>
</evidence>
<dbReference type="GO" id="GO:0005886">
    <property type="term" value="C:plasma membrane"/>
    <property type="evidence" value="ECO:0007669"/>
    <property type="project" value="UniProtKB-SubCell"/>
</dbReference>
<dbReference type="NCBIfam" id="TIGR02908">
    <property type="entry name" value="CoxD_Bacillus"/>
    <property type="match status" value="1"/>
</dbReference>
<organism evidence="7 8">
    <name type="scientific">Oceanobacillus zhaokaii</name>
    <dbReference type="NCBI Taxonomy" id="2052660"/>
    <lineage>
        <taxon>Bacteria</taxon>
        <taxon>Bacillati</taxon>
        <taxon>Bacillota</taxon>
        <taxon>Bacilli</taxon>
        <taxon>Bacillales</taxon>
        <taxon>Bacillaceae</taxon>
        <taxon>Oceanobacillus</taxon>
    </lineage>
</organism>
<reference evidence="8" key="1">
    <citation type="submission" date="2017-11" db="EMBL/GenBank/DDBJ databases">
        <authorList>
            <person name="Zhu W."/>
        </authorList>
    </citation>
    <scope>NUCLEOTIDE SEQUENCE [LARGE SCALE GENOMIC DNA]</scope>
    <source>
        <strain evidence="8">160</strain>
    </source>
</reference>
<feature type="transmembrane region" description="Helical" evidence="6">
    <location>
        <begin position="27"/>
        <end position="45"/>
    </location>
</feature>
<evidence type="ECO:0000256" key="3">
    <source>
        <dbReference type="ARBA" id="ARBA00022692"/>
    </source>
</evidence>
<evidence type="ECO:0000256" key="5">
    <source>
        <dbReference type="ARBA" id="ARBA00023136"/>
    </source>
</evidence>
<name>A0A345PG41_9BACI</name>
<evidence type="ECO:0000256" key="6">
    <source>
        <dbReference type="SAM" id="Phobius"/>
    </source>
</evidence>
<evidence type="ECO:0000313" key="7">
    <source>
        <dbReference type="EMBL" id="AXI08971.1"/>
    </source>
</evidence>